<dbReference type="Pfam" id="PF02992">
    <property type="entry name" value="Transposase_21"/>
    <property type="match status" value="1"/>
</dbReference>
<dbReference type="Proteomes" id="UP000235145">
    <property type="component" value="Unassembled WGS sequence"/>
</dbReference>
<proteinExistence type="predicted"/>
<evidence type="ECO:0000313" key="2">
    <source>
        <dbReference type="Proteomes" id="UP000235145"/>
    </source>
</evidence>
<keyword evidence="2" id="KW-1185">Reference proteome</keyword>
<organism evidence="1 2">
    <name type="scientific">Lactuca sativa</name>
    <name type="common">Garden lettuce</name>
    <dbReference type="NCBI Taxonomy" id="4236"/>
    <lineage>
        <taxon>Eukaryota</taxon>
        <taxon>Viridiplantae</taxon>
        <taxon>Streptophyta</taxon>
        <taxon>Embryophyta</taxon>
        <taxon>Tracheophyta</taxon>
        <taxon>Spermatophyta</taxon>
        <taxon>Magnoliopsida</taxon>
        <taxon>eudicotyledons</taxon>
        <taxon>Gunneridae</taxon>
        <taxon>Pentapetalae</taxon>
        <taxon>asterids</taxon>
        <taxon>campanulids</taxon>
        <taxon>Asterales</taxon>
        <taxon>Asteraceae</taxon>
        <taxon>Cichorioideae</taxon>
        <taxon>Cichorieae</taxon>
        <taxon>Lactucinae</taxon>
        <taxon>Lactuca</taxon>
    </lineage>
</organism>
<dbReference type="InterPro" id="IPR004242">
    <property type="entry name" value="Transposase_21"/>
</dbReference>
<dbReference type="EMBL" id="NBSK02000005">
    <property type="protein sequence ID" value="KAJ0207025.1"/>
    <property type="molecule type" value="Genomic_DNA"/>
</dbReference>
<dbReference type="PANTHER" id="PTHR10775">
    <property type="entry name" value="OS08G0208400 PROTEIN"/>
    <property type="match status" value="1"/>
</dbReference>
<gene>
    <name evidence="1" type="ORF">LSAT_V11C500242230</name>
</gene>
<protein>
    <submittedName>
        <fullName evidence="1">Uncharacterized protein</fullName>
    </submittedName>
</protein>
<comment type="caution">
    <text evidence="1">The sequence shown here is derived from an EMBL/GenBank/DDBJ whole genome shotgun (WGS) entry which is preliminary data.</text>
</comment>
<name>A0A9R1XAJ0_LACSA</name>
<accession>A0A9R1XAJ0</accession>
<reference evidence="1 2" key="1">
    <citation type="journal article" date="2017" name="Nat. Commun.">
        <title>Genome assembly with in vitro proximity ligation data and whole-genome triplication in lettuce.</title>
        <authorList>
            <person name="Reyes-Chin-Wo S."/>
            <person name="Wang Z."/>
            <person name="Yang X."/>
            <person name="Kozik A."/>
            <person name="Arikit S."/>
            <person name="Song C."/>
            <person name="Xia L."/>
            <person name="Froenicke L."/>
            <person name="Lavelle D.O."/>
            <person name="Truco M.J."/>
            <person name="Xia R."/>
            <person name="Zhu S."/>
            <person name="Xu C."/>
            <person name="Xu H."/>
            <person name="Xu X."/>
            <person name="Cox K."/>
            <person name="Korf I."/>
            <person name="Meyers B.C."/>
            <person name="Michelmore R.W."/>
        </authorList>
    </citation>
    <scope>NUCLEOTIDE SEQUENCE [LARGE SCALE GENOMIC DNA]</scope>
    <source>
        <strain evidence="2">cv. Salinas</strain>
        <tissue evidence="1">Seedlings</tissue>
    </source>
</reference>
<sequence>MKRIFQSKTIAKYLIWHAIGREVDPSVLRYPSDSPSWSSIVDKFPDFGIEPRNIRLGMLDNGVDVHGENKNHNVWYVLNLCLKTKFIMLCLLISGTPGNDIDVCLTHLIDDLKLVFEVGVEIDFLLRAIVLWTINDYPVLGTLSGRPYSGDKGCVEFGEETNLFGFLILRSNVMLVTIIYHINTHFEVKRRHSMENKNIKLLRNL</sequence>
<dbReference type="PANTHER" id="PTHR10775:SF179">
    <property type="entry name" value="TRANSPOSON, EN_SPM-LIKE, TRANSPOSASE-ASSOCIATED DOMAIN PROTEIN"/>
    <property type="match status" value="1"/>
</dbReference>
<dbReference type="AlphaFoldDB" id="A0A9R1XAJ0"/>
<evidence type="ECO:0000313" key="1">
    <source>
        <dbReference type="EMBL" id="KAJ0207025.1"/>
    </source>
</evidence>